<keyword evidence="4 10" id="KW-0813">Transport</keyword>
<evidence type="ECO:0000256" key="10">
    <source>
        <dbReference type="PIRNR" id="PIRNR036548"/>
    </source>
</evidence>
<dbReference type="PANTHER" id="PTHR43082">
    <property type="entry name" value="FERREDOXIN-LIKE"/>
    <property type="match status" value="1"/>
</dbReference>
<proteinExistence type="predicted"/>
<evidence type="ECO:0000256" key="3">
    <source>
        <dbReference type="ARBA" id="ARBA00020378"/>
    </source>
</evidence>
<keyword evidence="9" id="KW-0535">Nitrogen fixation</keyword>
<evidence type="ECO:0000256" key="5">
    <source>
        <dbReference type="ARBA" id="ARBA00022723"/>
    </source>
</evidence>
<dbReference type="Proteomes" id="UP000584642">
    <property type="component" value="Unassembled WGS sequence"/>
</dbReference>
<dbReference type="InterPro" id="IPR017896">
    <property type="entry name" value="4Fe4S_Fe-S-bd"/>
</dbReference>
<keyword evidence="5 10" id="KW-0479">Metal-binding</keyword>
<gene>
    <name evidence="12" type="ORF">HND93_28355</name>
</gene>
<comment type="caution">
    <text evidence="12">The sequence shown here is derived from an EMBL/GenBank/DDBJ whole genome shotgun (WGS) entry which is preliminary data.</text>
</comment>
<evidence type="ECO:0000256" key="6">
    <source>
        <dbReference type="ARBA" id="ARBA00022982"/>
    </source>
</evidence>
<evidence type="ECO:0000256" key="8">
    <source>
        <dbReference type="ARBA" id="ARBA00023014"/>
    </source>
</evidence>
<organism evidence="12 13">
    <name type="scientific">Azospirillum oleiclasticum</name>
    <dbReference type="NCBI Taxonomy" id="2735135"/>
    <lineage>
        <taxon>Bacteria</taxon>
        <taxon>Pseudomonadati</taxon>
        <taxon>Pseudomonadota</taxon>
        <taxon>Alphaproteobacteria</taxon>
        <taxon>Rhodospirillales</taxon>
        <taxon>Azospirillaceae</taxon>
        <taxon>Azospirillum</taxon>
    </lineage>
</organism>
<dbReference type="PIRSF" id="PIRSF036548">
    <property type="entry name" value="Fdx_FixX"/>
    <property type="match status" value="1"/>
</dbReference>
<comment type="function">
    <text evidence="1 10">Could be a 3Fe-4S cluster-containing protein.</text>
</comment>
<evidence type="ECO:0000313" key="12">
    <source>
        <dbReference type="EMBL" id="NYZ23630.1"/>
    </source>
</evidence>
<keyword evidence="8 10" id="KW-0411">Iron-sulfur</keyword>
<dbReference type="Gene3D" id="3.30.70.20">
    <property type="match status" value="1"/>
</dbReference>
<dbReference type="InterPro" id="IPR012206">
    <property type="entry name" value="Fd_FixX"/>
</dbReference>
<evidence type="ECO:0000256" key="7">
    <source>
        <dbReference type="ARBA" id="ARBA00023004"/>
    </source>
</evidence>
<sequence length="98" mass="10732">MSHMVKIEEKLYQNRYIVDESRPHIHIRSADVCSGSCSAKPCTVCCPAACYTLGEDGGVTLATDGCLECGTCRVICQDNKNIAWDYPRGGYGISYKFG</sequence>
<evidence type="ECO:0000256" key="4">
    <source>
        <dbReference type="ARBA" id="ARBA00022448"/>
    </source>
</evidence>
<dbReference type="SUPFAM" id="SSF54862">
    <property type="entry name" value="4Fe-4S ferredoxins"/>
    <property type="match status" value="1"/>
</dbReference>
<feature type="domain" description="4Fe-4S ferredoxin-type" evidence="11">
    <location>
        <begin position="23"/>
        <end position="56"/>
    </location>
</feature>
<name>A0ABX2TLS5_9PROT</name>
<keyword evidence="6 10" id="KW-0249">Electron transport</keyword>
<dbReference type="PANTHER" id="PTHR43082:SF3">
    <property type="entry name" value="FERREDOXIN-LIKE PROTEIN YDIT"/>
    <property type="match status" value="1"/>
</dbReference>
<evidence type="ECO:0000256" key="9">
    <source>
        <dbReference type="ARBA" id="ARBA00023231"/>
    </source>
</evidence>
<evidence type="ECO:0000256" key="1">
    <source>
        <dbReference type="ARBA" id="ARBA00003208"/>
    </source>
</evidence>
<dbReference type="Pfam" id="PF05187">
    <property type="entry name" value="Fer4_ETF_QO"/>
    <property type="match status" value="1"/>
</dbReference>
<evidence type="ECO:0000313" key="13">
    <source>
        <dbReference type="Proteomes" id="UP000584642"/>
    </source>
</evidence>
<dbReference type="InterPro" id="IPR007859">
    <property type="entry name" value="ETF-QO/FixX_C"/>
</dbReference>
<dbReference type="EMBL" id="JABFDB010000028">
    <property type="protein sequence ID" value="NYZ23630.1"/>
    <property type="molecule type" value="Genomic_DNA"/>
</dbReference>
<evidence type="ECO:0000259" key="11">
    <source>
        <dbReference type="PROSITE" id="PS51379"/>
    </source>
</evidence>
<keyword evidence="13" id="KW-1185">Reference proteome</keyword>
<reference evidence="12 13" key="1">
    <citation type="submission" date="2020-05" db="EMBL/GenBank/DDBJ databases">
        <title>Azospirillum oleiclasticum sp. nov, a nitrogen-fixing and heavy crude oil-emulsifying bacterium isolated from the crude oil of Yumen Oilfield.</title>
        <authorList>
            <person name="Wu D."/>
            <person name="Cai M."/>
            <person name="Zhang X."/>
        </authorList>
    </citation>
    <scope>NUCLEOTIDE SEQUENCE [LARGE SCALE GENOMIC DNA]</scope>
    <source>
        <strain evidence="12 13">ROY-1-1-2</strain>
    </source>
</reference>
<protein>
    <recommendedName>
        <fullName evidence="3 10">Ferredoxin-like protein</fullName>
    </recommendedName>
</protein>
<comment type="similarity">
    <text evidence="2">To ferredoxins from P.putida and C.tartarivorum, ferredoxin I from A.vinelandii, ferredoxin II from D.desulfuricans.</text>
</comment>
<dbReference type="PROSITE" id="PS51379">
    <property type="entry name" value="4FE4S_FER_2"/>
    <property type="match status" value="1"/>
</dbReference>
<keyword evidence="7 10" id="KW-0408">Iron</keyword>
<accession>A0ABX2TLS5</accession>
<evidence type="ECO:0000256" key="2">
    <source>
        <dbReference type="ARBA" id="ARBA00009192"/>
    </source>
</evidence>